<evidence type="ECO:0000256" key="3">
    <source>
        <dbReference type="ARBA" id="ARBA00007851"/>
    </source>
</evidence>
<dbReference type="GO" id="GO:0005506">
    <property type="term" value="F:iron ion binding"/>
    <property type="evidence" value="ECO:0007669"/>
    <property type="project" value="UniProtKB-ARBA"/>
</dbReference>
<evidence type="ECO:0000313" key="12">
    <source>
        <dbReference type="Proteomes" id="UP000183053"/>
    </source>
</evidence>
<keyword evidence="6" id="KW-0223">Dioxygenase</keyword>
<comment type="function">
    <text evidence="2">Involved in the biosynthesis of 5-hydroxyectoine, called compatible solute, which helps organisms to survive extreme osmotic stress by acting as a highly soluble organic osmolyte. Catalyzes the 2-oxoglutarate-dependent selective hydroxylation of L-ectoine to yield (4S,5S)-5-hydroxyectoine.</text>
</comment>
<proteinExistence type="inferred from homology"/>
<dbReference type="InterPro" id="IPR008775">
    <property type="entry name" value="Phytyl_CoA_dOase-like"/>
</dbReference>
<reference evidence="12" key="1">
    <citation type="submission" date="2016-10" db="EMBL/GenBank/DDBJ databases">
        <authorList>
            <person name="Varghese N."/>
            <person name="Submissions S."/>
        </authorList>
    </citation>
    <scope>NUCLEOTIDE SEQUENCE [LARGE SCALE GENOMIC DNA]</scope>
    <source>
        <strain evidence="12">DSM 44142</strain>
    </source>
</reference>
<dbReference type="SUPFAM" id="SSF51197">
    <property type="entry name" value="Clavaminate synthase-like"/>
    <property type="match status" value="1"/>
</dbReference>
<dbReference type="PANTHER" id="PTHR20883:SF48">
    <property type="entry name" value="ECTOINE DIOXYGENASE"/>
    <property type="match status" value="1"/>
</dbReference>
<keyword evidence="12" id="KW-1185">Reference proteome</keyword>
<dbReference type="PANTHER" id="PTHR20883">
    <property type="entry name" value="PHYTANOYL-COA DIOXYGENASE DOMAIN CONTAINING 1"/>
    <property type="match status" value="1"/>
</dbReference>
<dbReference type="NCBIfam" id="TIGR02408">
    <property type="entry name" value="ectoine_ThpD"/>
    <property type="match status" value="1"/>
</dbReference>
<organism evidence="11 12">
    <name type="scientific">Tsukamurella pulmonis</name>
    <dbReference type="NCBI Taxonomy" id="47312"/>
    <lineage>
        <taxon>Bacteria</taxon>
        <taxon>Bacillati</taxon>
        <taxon>Actinomycetota</taxon>
        <taxon>Actinomycetes</taxon>
        <taxon>Mycobacteriales</taxon>
        <taxon>Tsukamurellaceae</taxon>
        <taxon>Tsukamurella</taxon>
    </lineage>
</organism>
<evidence type="ECO:0000313" key="11">
    <source>
        <dbReference type="EMBL" id="SDQ56903.1"/>
    </source>
</evidence>
<evidence type="ECO:0000256" key="2">
    <source>
        <dbReference type="ARBA" id="ARBA00004063"/>
    </source>
</evidence>
<dbReference type="Proteomes" id="UP000183053">
    <property type="component" value="Unassembled WGS sequence"/>
</dbReference>
<comment type="cofactor">
    <cofactor evidence="1">
        <name>Fe(2+)</name>
        <dbReference type="ChEBI" id="CHEBI:29033"/>
    </cofactor>
</comment>
<evidence type="ECO:0000256" key="10">
    <source>
        <dbReference type="NCBIfam" id="TIGR02408"/>
    </source>
</evidence>
<accession>A0A1H1BY97</accession>
<dbReference type="GO" id="GO:0016706">
    <property type="term" value="F:2-oxoglutarate-dependent dioxygenase activity"/>
    <property type="evidence" value="ECO:0007669"/>
    <property type="project" value="InterPro"/>
</dbReference>
<evidence type="ECO:0000256" key="9">
    <source>
        <dbReference type="ARBA" id="ARBA00049228"/>
    </source>
</evidence>
<evidence type="ECO:0000256" key="4">
    <source>
        <dbReference type="ARBA" id="ARBA00011738"/>
    </source>
</evidence>
<gene>
    <name evidence="11" type="ORF">SAMN04489765_0921</name>
</gene>
<evidence type="ECO:0000256" key="1">
    <source>
        <dbReference type="ARBA" id="ARBA00001954"/>
    </source>
</evidence>
<protein>
    <recommendedName>
        <fullName evidence="10">Ectoine hydroxylase</fullName>
        <ecNumber evidence="10">1.14.11.55</ecNumber>
    </recommendedName>
</protein>
<keyword evidence="7" id="KW-0560">Oxidoreductase</keyword>
<dbReference type="EMBL" id="FNLF01000002">
    <property type="protein sequence ID" value="SDQ56903.1"/>
    <property type="molecule type" value="Genomic_DNA"/>
</dbReference>
<comment type="similarity">
    <text evidence="3">Belongs to the PhyH family. EctD subfamily.</text>
</comment>
<keyword evidence="5" id="KW-0479">Metal-binding</keyword>
<comment type="subunit">
    <text evidence="4">Homodimer.</text>
</comment>
<comment type="catalytic activity">
    <reaction evidence="9">
        <text>L-ectoine + 2-oxoglutarate + O2 = 5-hydroxyectoine + succinate + CO2</text>
        <dbReference type="Rhea" id="RHEA:45740"/>
        <dbReference type="ChEBI" id="CHEBI:15379"/>
        <dbReference type="ChEBI" id="CHEBI:16526"/>
        <dbReference type="ChEBI" id="CHEBI:16810"/>
        <dbReference type="ChEBI" id="CHEBI:30031"/>
        <dbReference type="ChEBI" id="CHEBI:58515"/>
        <dbReference type="ChEBI" id="CHEBI:85413"/>
        <dbReference type="EC" id="1.14.11.55"/>
    </reaction>
</comment>
<keyword evidence="8" id="KW-0408">Iron</keyword>
<dbReference type="InterPro" id="IPR012774">
    <property type="entry name" value="EctD"/>
</dbReference>
<evidence type="ECO:0000256" key="8">
    <source>
        <dbReference type="ARBA" id="ARBA00023004"/>
    </source>
</evidence>
<name>A0A1H1BY97_9ACTN</name>
<dbReference type="AlphaFoldDB" id="A0A1H1BY97"/>
<dbReference type="STRING" id="47312.SAMN04489765_0921"/>
<evidence type="ECO:0000256" key="7">
    <source>
        <dbReference type="ARBA" id="ARBA00023002"/>
    </source>
</evidence>
<dbReference type="Pfam" id="PF05721">
    <property type="entry name" value="PhyH"/>
    <property type="match status" value="1"/>
</dbReference>
<sequence length="301" mass="32983">MESALPGRKESMNNAATLTDNYPTRVDHSEIHDRHDPVVWPGRSGPWADDAVDHFATNGFRSVEGVLGADDIRDVRAEIDAVTTRLGSDERVIRETSDGSVRSVFAVHELSDRIASIIAREEITGVARQLLGDDVYVHQSRVNLKPGFAGGPFYWHSDFETWHAEDGMPTPRAVSVSLALTPNTPFNGSLMIMPGSHRKFVSCVGRTPGEYHRESLKSYRPRFGTPEESDIASMADQYGIEQVTGGAGSALYFDCNCLHASAGNISPYPRSNLFVVFNAVSNGLGEPFAADARRPEYLATR</sequence>
<dbReference type="EC" id="1.14.11.55" evidence="10"/>
<evidence type="ECO:0000256" key="5">
    <source>
        <dbReference type="ARBA" id="ARBA00022723"/>
    </source>
</evidence>
<evidence type="ECO:0000256" key="6">
    <source>
        <dbReference type="ARBA" id="ARBA00022964"/>
    </source>
</evidence>
<dbReference type="Gene3D" id="2.60.120.620">
    <property type="entry name" value="q2cbj1_9rhob like domain"/>
    <property type="match status" value="1"/>
</dbReference>